<organism evidence="2 3">
    <name type="scientific">Amylibacter marinus</name>
    <dbReference type="NCBI Taxonomy" id="1475483"/>
    <lineage>
        <taxon>Bacteria</taxon>
        <taxon>Pseudomonadati</taxon>
        <taxon>Pseudomonadota</taxon>
        <taxon>Alphaproteobacteria</taxon>
        <taxon>Rhodobacterales</taxon>
        <taxon>Paracoccaceae</taxon>
        <taxon>Amylibacter</taxon>
    </lineage>
</organism>
<dbReference type="EMBL" id="BSNN01000002">
    <property type="protein sequence ID" value="GLQ34371.1"/>
    <property type="molecule type" value="Genomic_DNA"/>
</dbReference>
<accession>A0ABQ5VT78</accession>
<proteinExistence type="predicted"/>
<keyword evidence="3" id="KW-1185">Reference proteome</keyword>
<dbReference type="Proteomes" id="UP001156694">
    <property type="component" value="Unassembled WGS sequence"/>
</dbReference>
<evidence type="ECO:0000256" key="1">
    <source>
        <dbReference type="SAM" id="SignalP"/>
    </source>
</evidence>
<protein>
    <submittedName>
        <fullName evidence="2">Uncharacterized protein</fullName>
    </submittedName>
</protein>
<reference evidence="3" key="1">
    <citation type="journal article" date="2019" name="Int. J. Syst. Evol. Microbiol.">
        <title>The Global Catalogue of Microorganisms (GCM) 10K type strain sequencing project: providing services to taxonomists for standard genome sequencing and annotation.</title>
        <authorList>
            <consortium name="The Broad Institute Genomics Platform"/>
            <consortium name="The Broad Institute Genome Sequencing Center for Infectious Disease"/>
            <person name="Wu L."/>
            <person name="Ma J."/>
        </authorList>
    </citation>
    <scope>NUCLEOTIDE SEQUENCE [LARGE SCALE GENOMIC DNA]</scope>
    <source>
        <strain evidence="3">NBRC 110140</strain>
    </source>
</reference>
<name>A0ABQ5VT78_9RHOB</name>
<evidence type="ECO:0000313" key="2">
    <source>
        <dbReference type="EMBL" id="GLQ34371.1"/>
    </source>
</evidence>
<gene>
    <name evidence="2" type="ORF">GCM10007939_06540</name>
</gene>
<sequence>MGIVMKLHILCALIIGTAAQANIWQSETQDGVLAATVQSEKGEISVFCDVGINAPITSINFLIQDSAPAPLSNVALFFDKEPPIFVQTDIEGALGSTSETEAQNFSMLLERMRGANALKVRLFNGISEKFTLKGSTSAISNCTPDYQRLSMGLN</sequence>
<feature type="signal peptide" evidence="1">
    <location>
        <begin position="1"/>
        <end position="21"/>
    </location>
</feature>
<evidence type="ECO:0000313" key="3">
    <source>
        <dbReference type="Proteomes" id="UP001156694"/>
    </source>
</evidence>
<keyword evidence="1" id="KW-0732">Signal</keyword>
<comment type="caution">
    <text evidence="2">The sequence shown here is derived from an EMBL/GenBank/DDBJ whole genome shotgun (WGS) entry which is preliminary data.</text>
</comment>
<feature type="chain" id="PRO_5046659808" evidence="1">
    <location>
        <begin position="22"/>
        <end position="154"/>
    </location>
</feature>